<evidence type="ECO:0000256" key="2">
    <source>
        <dbReference type="ARBA" id="ARBA00009142"/>
    </source>
</evidence>
<keyword evidence="5 8" id="KW-0812">Transmembrane</keyword>
<keyword evidence="7 8" id="KW-0472">Membrane</keyword>
<name>A0ABS1QQJ5_9GAMM</name>
<keyword evidence="6 8" id="KW-1133">Transmembrane helix</keyword>
<dbReference type="Pfam" id="PF01925">
    <property type="entry name" value="TauE"/>
    <property type="match status" value="1"/>
</dbReference>
<evidence type="ECO:0000256" key="6">
    <source>
        <dbReference type="ARBA" id="ARBA00022989"/>
    </source>
</evidence>
<evidence type="ECO:0000313" key="9">
    <source>
        <dbReference type="EMBL" id="MBL1377135.1"/>
    </source>
</evidence>
<keyword evidence="4 8" id="KW-1003">Cell membrane</keyword>
<feature type="transmembrane region" description="Helical" evidence="8">
    <location>
        <begin position="224"/>
        <end position="243"/>
    </location>
</feature>
<dbReference type="RefSeq" id="WP_202083718.1">
    <property type="nucleotide sequence ID" value="NZ_JAERTZ010000018.1"/>
</dbReference>
<dbReference type="InterPro" id="IPR052017">
    <property type="entry name" value="TSUP"/>
</dbReference>
<keyword evidence="10" id="KW-1185">Reference proteome</keyword>
<accession>A0ABS1QQJ5</accession>
<evidence type="ECO:0000256" key="3">
    <source>
        <dbReference type="ARBA" id="ARBA00022448"/>
    </source>
</evidence>
<dbReference type="EMBL" id="JAERTZ010000018">
    <property type="protein sequence ID" value="MBL1377135.1"/>
    <property type="molecule type" value="Genomic_DNA"/>
</dbReference>
<evidence type="ECO:0000256" key="4">
    <source>
        <dbReference type="ARBA" id="ARBA00022475"/>
    </source>
</evidence>
<evidence type="ECO:0000256" key="5">
    <source>
        <dbReference type="ARBA" id="ARBA00022692"/>
    </source>
</evidence>
<dbReference type="PANTHER" id="PTHR30269:SF37">
    <property type="entry name" value="MEMBRANE TRANSPORTER PROTEIN"/>
    <property type="match status" value="1"/>
</dbReference>
<dbReference type="Proteomes" id="UP000638570">
    <property type="component" value="Unassembled WGS sequence"/>
</dbReference>
<evidence type="ECO:0000256" key="1">
    <source>
        <dbReference type="ARBA" id="ARBA00004651"/>
    </source>
</evidence>
<sequence length="244" mass="25707">MLDIIELDPQVLLLAALACFTGAYVQTAIGFGMAIIAAPLMFYLDPALVPGPLSFVILMMCLINGWRFRKGLELNLLAPALLARVPGSLVGVWLLGVMSQSWLAILIAFTIMLGVLVRLCNLALPTNTATLSLGGFLSGVMGTSTTIGGPPMVLVLHGADMHRIRANLAGFFLVSSLMSVIALIGGGYFGQAQLLQAAPLVPAALLGNWLAVQTLHLVSRPVMHYGSLLLCTLAVIGMLINTLS</sequence>
<keyword evidence="3" id="KW-0813">Transport</keyword>
<dbReference type="InterPro" id="IPR002781">
    <property type="entry name" value="TM_pro_TauE-like"/>
</dbReference>
<evidence type="ECO:0000313" key="10">
    <source>
        <dbReference type="Proteomes" id="UP000638570"/>
    </source>
</evidence>
<comment type="caution">
    <text evidence="9">The sequence shown here is derived from an EMBL/GenBank/DDBJ whole genome shotgun (WGS) entry which is preliminary data.</text>
</comment>
<feature type="transmembrane region" description="Helical" evidence="8">
    <location>
        <begin position="168"/>
        <end position="188"/>
    </location>
</feature>
<evidence type="ECO:0000256" key="7">
    <source>
        <dbReference type="ARBA" id="ARBA00023136"/>
    </source>
</evidence>
<gene>
    <name evidence="9" type="ORF">JKV55_07290</name>
</gene>
<comment type="similarity">
    <text evidence="2 8">Belongs to the 4-toluene sulfonate uptake permease (TSUP) (TC 2.A.102) family.</text>
</comment>
<organism evidence="9 10">
    <name type="scientific">Zobellella iuensis</name>
    <dbReference type="NCBI Taxonomy" id="2803811"/>
    <lineage>
        <taxon>Bacteria</taxon>
        <taxon>Pseudomonadati</taxon>
        <taxon>Pseudomonadota</taxon>
        <taxon>Gammaproteobacteria</taxon>
        <taxon>Aeromonadales</taxon>
        <taxon>Aeromonadaceae</taxon>
        <taxon>Zobellella</taxon>
    </lineage>
</organism>
<evidence type="ECO:0000256" key="8">
    <source>
        <dbReference type="RuleBase" id="RU363041"/>
    </source>
</evidence>
<reference evidence="10" key="1">
    <citation type="submission" date="2021-01" db="EMBL/GenBank/DDBJ databases">
        <title>Genome public.</title>
        <authorList>
            <person name="Liu C."/>
            <person name="Sun Q."/>
        </authorList>
    </citation>
    <scope>NUCLEOTIDE SEQUENCE [LARGE SCALE GENOMIC DNA]</scope>
    <source>
        <strain evidence="10">CGMCC 1.18722</strain>
    </source>
</reference>
<feature type="transmembrane region" description="Helical" evidence="8">
    <location>
        <begin position="194"/>
        <end position="212"/>
    </location>
</feature>
<feature type="transmembrane region" description="Helical" evidence="8">
    <location>
        <begin position="136"/>
        <end position="156"/>
    </location>
</feature>
<feature type="transmembrane region" description="Helical" evidence="8">
    <location>
        <begin position="102"/>
        <end position="124"/>
    </location>
</feature>
<proteinExistence type="inferred from homology"/>
<protein>
    <recommendedName>
        <fullName evidence="8">Probable membrane transporter protein</fullName>
    </recommendedName>
</protein>
<feature type="transmembrane region" description="Helical" evidence="8">
    <location>
        <begin position="48"/>
        <end position="68"/>
    </location>
</feature>
<comment type="subcellular location">
    <subcellularLocation>
        <location evidence="1 8">Cell membrane</location>
        <topology evidence="1 8">Multi-pass membrane protein</topology>
    </subcellularLocation>
</comment>
<feature type="transmembrane region" description="Helical" evidence="8">
    <location>
        <begin position="74"/>
        <end position="95"/>
    </location>
</feature>
<feature type="transmembrane region" description="Helical" evidence="8">
    <location>
        <begin position="12"/>
        <end position="36"/>
    </location>
</feature>
<dbReference type="PANTHER" id="PTHR30269">
    <property type="entry name" value="TRANSMEMBRANE PROTEIN YFCA"/>
    <property type="match status" value="1"/>
</dbReference>